<feature type="chain" id="PRO_5038367554" description="DUF4367 domain-containing protein" evidence="1">
    <location>
        <begin position="26"/>
        <end position="175"/>
    </location>
</feature>
<name>A0A1G9C9W4_9BACI</name>
<dbReference type="EMBL" id="FNFL01000007">
    <property type="protein sequence ID" value="SDK48452.1"/>
    <property type="molecule type" value="Genomic_DNA"/>
</dbReference>
<gene>
    <name evidence="2" type="ORF">SAMN05216243_3331</name>
</gene>
<keyword evidence="3" id="KW-1185">Reference proteome</keyword>
<dbReference type="Proteomes" id="UP000198694">
    <property type="component" value="Unassembled WGS sequence"/>
</dbReference>
<reference evidence="2 3" key="1">
    <citation type="submission" date="2016-10" db="EMBL/GenBank/DDBJ databases">
        <authorList>
            <person name="de Groot N.N."/>
        </authorList>
    </citation>
    <scope>NUCLEOTIDE SEQUENCE [LARGE SCALE GENOMIC DNA]</scope>
    <source>
        <strain evidence="2 3">CGMCC 1.6502</strain>
    </source>
</reference>
<keyword evidence="1" id="KW-0732">Signal</keyword>
<evidence type="ECO:0000256" key="1">
    <source>
        <dbReference type="SAM" id="SignalP"/>
    </source>
</evidence>
<evidence type="ECO:0008006" key="4">
    <source>
        <dbReference type="Google" id="ProtNLM"/>
    </source>
</evidence>
<accession>A0A1G9C9W4</accession>
<evidence type="ECO:0000313" key="2">
    <source>
        <dbReference type="EMBL" id="SDK48452.1"/>
    </source>
</evidence>
<protein>
    <recommendedName>
        <fullName evidence="4">DUF4367 domain-containing protein</fullName>
    </recommendedName>
</protein>
<dbReference type="PROSITE" id="PS51257">
    <property type="entry name" value="PROKAR_LIPOPROTEIN"/>
    <property type="match status" value="1"/>
</dbReference>
<evidence type="ECO:0000313" key="3">
    <source>
        <dbReference type="Proteomes" id="UP000198694"/>
    </source>
</evidence>
<dbReference type="AlphaFoldDB" id="A0A1G9C9W4"/>
<organism evidence="2 3">
    <name type="scientific">Sediminibacillus albus</name>
    <dbReference type="NCBI Taxonomy" id="407036"/>
    <lineage>
        <taxon>Bacteria</taxon>
        <taxon>Bacillati</taxon>
        <taxon>Bacillota</taxon>
        <taxon>Bacilli</taxon>
        <taxon>Bacillales</taxon>
        <taxon>Bacillaceae</taxon>
        <taxon>Sediminibacillus</taxon>
    </lineage>
</organism>
<feature type="signal peptide" evidence="1">
    <location>
        <begin position="1"/>
        <end position="25"/>
    </location>
</feature>
<proteinExistence type="predicted"/>
<sequence>MISCSMKTIGKIIMALLVASLLATACQQSSSIPEGFYEYDRGNIESAVKELSFEPALPDFVPMQVDFMISDHYTVKDTNKEALDVSFYTKGNDLLSIEFVEGPLENPLVDTETVKISEQIEGEYVDNSFAKVLFWQQDKVCYKLSYRENVLGNETHTDRKVTKRDLLQVVRSFHS</sequence>